<dbReference type="SMART" id="SM00869">
    <property type="entry name" value="Autotransporter"/>
    <property type="match status" value="1"/>
</dbReference>
<dbReference type="Proteomes" id="UP001217178">
    <property type="component" value="Unassembled WGS sequence"/>
</dbReference>
<evidence type="ECO:0000313" key="2">
    <source>
        <dbReference type="EMBL" id="MDC9589386.1"/>
    </source>
</evidence>
<gene>
    <name evidence="2" type="ORF">PSI23_08635</name>
</gene>
<dbReference type="SUPFAM" id="SSF103515">
    <property type="entry name" value="Autotransporter"/>
    <property type="match status" value="1"/>
</dbReference>
<dbReference type="InterPro" id="IPR005546">
    <property type="entry name" value="Autotransporte_beta"/>
</dbReference>
<comment type="caution">
    <text evidence="2">The sequence shown here is derived from an EMBL/GenBank/DDBJ whole genome shotgun (WGS) entry which is preliminary data.</text>
</comment>
<reference evidence="2 3" key="1">
    <citation type="submission" date="2023-02" db="EMBL/GenBank/DDBJ databases">
        <title>Entomopathogenic bacteria.</title>
        <authorList>
            <person name="Machado R.A."/>
        </authorList>
    </citation>
    <scope>NUCLEOTIDE SEQUENCE [LARGE SCALE GENOMIC DNA]</scope>
    <source>
        <strain evidence="2 3">XENO-10</strain>
    </source>
</reference>
<sequence>MLPSHHLYAKYDSHLVYNSQNTAVFEVRFFGVDDGPFASGQQKSTWNLDQQHKEKILAGIRYWANIIQPKSGKLPAIINVGTYDEDNAEAGSAPVKDGSISLTQLQAALNGKDAGKLEFGAHSQIVIGKLGGLNRDHSPYIPSQLPPTDKADLVGTSTHELAHALGISSMVSNRNGKNTPIFDSDMPLDLWTKHLRDDNGNPAKPGQVILCKGCNNAYDPQGFDLRRDQGYFTGQHVNEVLAGAMRGIPVKILAGNGLVDNNYMSHIELKNSLMSHQNYSNYTGLMEAELAAMQDMGYQIDRRDLFGFSVYGNGQTLINRHGYFLRNAQGNAYVPGKYNMAERGLGLHVYGSNNRIFQKADLLTLGAGGAGIRVDGQNNTLSIEPETRIYADGFNGRGVMFTYGKGHNLIQRGDIQALGDNGVAISFDFGNNSLGNKVEYRGSYIHFIDGKSIKLLPELNGALADNVDISGRVAGKSAAIYMSKNALVSNINILNGARLEGNIESKYDQEDAYGRQRLTQLSFGRLADSQGRATDQADPNFMLHYKGNIKGINNLDLNALGGVTSLNGNHQIYSMYIAPKATLSGNSDYTLNQAGRFVNNGIVTPGNPGNSLGKITVTGNYQQRKNGQLQLKVDGRGGHDTFIVNGHAELNGQLTFVPQRDWYATDWQLDSSGLLKTTSRSGEFSQVNSQLHSPTLRLQTTPQKNGAWQLTMLRARNAYSQYAQNNNANQVGKALDRIVSTAQPDIQQLYRTLDFSAADGSGISGALNQLSPAGYSAMFANSLNREQQIANIISGRHIATAPMQLVKNEWKSFAVPFVSSLSQKRQGNSVGYNASSYGVVFGAEKQSESYHNWIFGLHGAISGQSATIKLPESGTGKMTAFNLGIQARYAVNPLAGAYMFGNGRFGIEDGLMDRNVQVNDYTASNHASWKGLSSSFMAGGGYRWALSENLSAGPTASLNYTTLSRRGMTETGSDSSRLKLGSNTFNSLRSSIGVNSNWSLPLSSGAVVTTDLQLAWNHELLNTDLVQNTSFANYRNVGFSSKNQVAGRNSLGLKAGMRYQINKNIELGAGVTSEVYRSGHNSVSGNLSTTWRF</sequence>
<evidence type="ECO:0000313" key="3">
    <source>
        <dbReference type="Proteomes" id="UP001217178"/>
    </source>
</evidence>
<accession>A0ABT5LE49</accession>
<dbReference type="Pfam" id="PF03797">
    <property type="entry name" value="Autotransporter"/>
    <property type="match status" value="1"/>
</dbReference>
<feature type="domain" description="Autotransporter" evidence="1">
    <location>
        <begin position="805"/>
        <end position="1093"/>
    </location>
</feature>
<dbReference type="Gene3D" id="2.40.128.130">
    <property type="entry name" value="Autotransporter beta-domain"/>
    <property type="match status" value="1"/>
</dbReference>
<keyword evidence="3" id="KW-1185">Reference proteome</keyword>
<name>A0ABT5LE49_9GAMM</name>
<organism evidence="2 3">
    <name type="scientific">Xenorhabdus yunnanensis</name>
    <dbReference type="NCBI Taxonomy" id="3025878"/>
    <lineage>
        <taxon>Bacteria</taxon>
        <taxon>Pseudomonadati</taxon>
        <taxon>Pseudomonadota</taxon>
        <taxon>Gammaproteobacteria</taxon>
        <taxon>Enterobacterales</taxon>
        <taxon>Morganellaceae</taxon>
        <taxon>Xenorhabdus</taxon>
    </lineage>
</organism>
<proteinExistence type="predicted"/>
<dbReference type="RefSeq" id="WP_273554714.1">
    <property type="nucleotide sequence ID" value="NZ_JAQRFI010000015.1"/>
</dbReference>
<dbReference type="InterPro" id="IPR036709">
    <property type="entry name" value="Autotransporte_beta_dom_sf"/>
</dbReference>
<dbReference type="PROSITE" id="PS51208">
    <property type="entry name" value="AUTOTRANSPORTER"/>
    <property type="match status" value="1"/>
</dbReference>
<protein>
    <submittedName>
        <fullName evidence="2">Autotransporter domain-containing protein</fullName>
    </submittedName>
</protein>
<dbReference type="EMBL" id="JAQRFI010000015">
    <property type="protein sequence ID" value="MDC9589386.1"/>
    <property type="molecule type" value="Genomic_DNA"/>
</dbReference>
<evidence type="ECO:0000259" key="1">
    <source>
        <dbReference type="PROSITE" id="PS51208"/>
    </source>
</evidence>